<dbReference type="AlphaFoldDB" id="A0A2I1R225"/>
<feature type="region of interest" description="Disordered" evidence="1">
    <location>
        <begin position="33"/>
        <end position="59"/>
    </location>
</feature>
<feature type="compositionally biased region" description="Low complexity" evidence="1">
    <location>
        <begin position="33"/>
        <end position="45"/>
    </location>
</feature>
<dbReference type="InterPro" id="IPR029058">
    <property type="entry name" value="AB_hydrolase_fold"/>
</dbReference>
<dbReference type="RefSeq" id="WP_101822626.1">
    <property type="nucleotide sequence ID" value="NZ_PKJC01000030.1"/>
</dbReference>
<proteinExistence type="predicted"/>
<dbReference type="PROSITE" id="PS51257">
    <property type="entry name" value="PROKAR_LIPOPROTEIN"/>
    <property type="match status" value="1"/>
</dbReference>
<reference evidence="3 4" key="1">
    <citation type="submission" date="2017-12" db="EMBL/GenBank/DDBJ databases">
        <title>Phylogenetic diversity of female urinary microbiome.</title>
        <authorList>
            <person name="Thomas-White K."/>
            <person name="Wolfe A.J."/>
        </authorList>
    </citation>
    <scope>NUCLEOTIDE SEQUENCE [LARGE SCALE GENOMIC DNA]</scope>
    <source>
        <strain evidence="3 4">UMB0777</strain>
    </source>
</reference>
<dbReference type="GO" id="GO:0004806">
    <property type="term" value="F:triacylglycerol lipase activity"/>
    <property type="evidence" value="ECO:0007669"/>
    <property type="project" value="InterPro"/>
</dbReference>
<evidence type="ECO:0008006" key="5">
    <source>
        <dbReference type="Google" id="ProtNLM"/>
    </source>
</evidence>
<comment type="caution">
    <text evidence="3">The sequence shown here is derived from an EMBL/GenBank/DDBJ whole genome shotgun (WGS) entry which is preliminary data.</text>
</comment>
<evidence type="ECO:0000256" key="2">
    <source>
        <dbReference type="SAM" id="SignalP"/>
    </source>
</evidence>
<sequence length="406" mass="42604">MRVTSRRAGRLSTPALVALLLVTVLLAAACSSPSGPGSSDGTSPDFAAPPGASAGDLVGDPMPTDAYIALRRIVDRTVRFRYLSTDPAGGELVPVSAAVFVPRGRAPAGGWEILAVGHPTTGTAGNCAPSLYGNLLGTVELIASLLEQGFVVVQTDYQGLGTPGPHRYLDPAPAANNIIDSVRATRAVVDGTSDRWWGFGVSQGGHAIFHANEIADTYGRGLRLQGTVSMSPALDVAPLADAMAAGTLTPEQIAFLPLVLTGLKAKHPELVIDDYVHGPLREAFGVFLECNDAAIVQKQAVVEETRPEDYRPVDDAATDRLRGWLREVSLPTGRASAPMLVAYSDSDDVIPAPWTAAAIDRGCRLGDVITAIRVRNQPHGILDIGSAATDWVKAVRSGRRPPNTCA</sequence>
<evidence type="ECO:0000313" key="4">
    <source>
        <dbReference type="Proteomes" id="UP000234662"/>
    </source>
</evidence>
<dbReference type="SUPFAM" id="SSF53474">
    <property type="entry name" value="alpha/beta-Hydrolases"/>
    <property type="match status" value="1"/>
</dbReference>
<dbReference type="PANTHER" id="PTHR34853">
    <property type="match status" value="1"/>
</dbReference>
<dbReference type="EMBL" id="PKJC01000030">
    <property type="protein sequence ID" value="PKZ63186.1"/>
    <property type="molecule type" value="Genomic_DNA"/>
</dbReference>
<dbReference type="Gene3D" id="3.40.50.1820">
    <property type="entry name" value="alpha/beta hydrolase"/>
    <property type="match status" value="2"/>
</dbReference>
<keyword evidence="2" id="KW-0732">Signal</keyword>
<dbReference type="GO" id="GO:0016042">
    <property type="term" value="P:lipid catabolic process"/>
    <property type="evidence" value="ECO:0007669"/>
    <property type="project" value="InterPro"/>
</dbReference>
<dbReference type="Pfam" id="PF03583">
    <property type="entry name" value="LIP"/>
    <property type="match status" value="1"/>
</dbReference>
<organism evidence="3 4">
    <name type="scientific">Gordonia terrae</name>
    <dbReference type="NCBI Taxonomy" id="2055"/>
    <lineage>
        <taxon>Bacteria</taxon>
        <taxon>Bacillati</taxon>
        <taxon>Actinomycetota</taxon>
        <taxon>Actinomycetes</taxon>
        <taxon>Mycobacteriales</taxon>
        <taxon>Gordoniaceae</taxon>
        <taxon>Gordonia</taxon>
    </lineage>
</organism>
<feature type="signal peptide" evidence="2">
    <location>
        <begin position="1"/>
        <end position="27"/>
    </location>
</feature>
<dbReference type="STRING" id="2055.BCM27_18880"/>
<dbReference type="PANTHER" id="PTHR34853:SF1">
    <property type="entry name" value="LIPASE 5"/>
    <property type="match status" value="1"/>
</dbReference>
<accession>A0A2I1R225</accession>
<protein>
    <recommendedName>
        <fullName evidence="5">Secretory lipase</fullName>
    </recommendedName>
</protein>
<feature type="chain" id="PRO_5039545839" description="Secretory lipase" evidence="2">
    <location>
        <begin position="28"/>
        <end position="406"/>
    </location>
</feature>
<dbReference type="InterPro" id="IPR005152">
    <property type="entry name" value="Lipase_secreted"/>
</dbReference>
<name>A0A2I1R225_9ACTN</name>
<dbReference type="PIRSF" id="PIRSF029171">
    <property type="entry name" value="Esterase_LipA"/>
    <property type="match status" value="1"/>
</dbReference>
<evidence type="ECO:0000313" key="3">
    <source>
        <dbReference type="EMBL" id="PKZ63186.1"/>
    </source>
</evidence>
<gene>
    <name evidence="3" type="ORF">CYJ73_23220</name>
</gene>
<dbReference type="Proteomes" id="UP000234662">
    <property type="component" value="Unassembled WGS sequence"/>
</dbReference>
<evidence type="ECO:0000256" key="1">
    <source>
        <dbReference type="SAM" id="MobiDB-lite"/>
    </source>
</evidence>